<reference evidence="1 2" key="1">
    <citation type="submission" date="2024-09" db="EMBL/GenBank/DDBJ databases">
        <authorList>
            <person name="D'Angelo T."/>
        </authorList>
    </citation>
    <scope>NUCLEOTIDE SEQUENCE [LARGE SCALE GENOMIC DNA]</scope>
    <source>
        <strain evidence="1">SAG AM-311-F02</strain>
    </source>
</reference>
<accession>A0ABV6YPD5</accession>
<dbReference type="Proteomes" id="UP001594288">
    <property type="component" value="Unassembled WGS sequence"/>
</dbReference>
<evidence type="ECO:0000313" key="2">
    <source>
        <dbReference type="Proteomes" id="UP001594288"/>
    </source>
</evidence>
<proteinExistence type="predicted"/>
<dbReference type="Pfam" id="PF14334">
    <property type="entry name" value="DUF4390"/>
    <property type="match status" value="1"/>
</dbReference>
<comment type="caution">
    <text evidence="1">The sequence shown here is derived from an EMBL/GenBank/DDBJ whole genome shotgun (WGS) entry which is preliminary data.</text>
</comment>
<gene>
    <name evidence="1" type="ORF">ACFL2Z_03335</name>
</gene>
<protein>
    <submittedName>
        <fullName evidence="1">DUF4390 domain-containing protein</fullName>
    </submittedName>
</protein>
<sequence length="215" mass="24199">MRLKLIQTLLLAGIILLGIFASAAVAEGAPILSILNIYGKDDDLTIDFYLKNAIDRELIQNMQNGVPTLLTYQVDVWLDRDNWYDKLVKSVRYSYRMHYDNWDTVYCVTSIYENRKEDITAGDIAQLVHIVCNQLRMRACGLGELSANRDYYVAITAEIQPLSAERVREIDNWLGGENAEESGSGMLDFVIGVFSSGGKSTETKGRSFRPRDLSG</sequence>
<dbReference type="InterPro" id="IPR025500">
    <property type="entry name" value="DUF4390"/>
</dbReference>
<dbReference type="EMBL" id="JBHPEI010000044">
    <property type="protein sequence ID" value="MFC1799925.1"/>
    <property type="molecule type" value="Genomic_DNA"/>
</dbReference>
<keyword evidence="2" id="KW-1185">Reference proteome</keyword>
<name>A0ABV6YPD5_UNCEI</name>
<evidence type="ECO:0000313" key="1">
    <source>
        <dbReference type="EMBL" id="MFC1799925.1"/>
    </source>
</evidence>
<organism evidence="1 2">
    <name type="scientific">Eiseniibacteriota bacterium</name>
    <dbReference type="NCBI Taxonomy" id="2212470"/>
    <lineage>
        <taxon>Bacteria</taxon>
        <taxon>Candidatus Eiseniibacteriota</taxon>
    </lineage>
</organism>